<evidence type="ECO:0000313" key="2">
    <source>
        <dbReference type="Proteomes" id="UP000734343"/>
    </source>
</evidence>
<protein>
    <submittedName>
        <fullName evidence="1">PAAR domain-containing protein</fullName>
    </submittedName>
</protein>
<proteinExistence type="predicted"/>
<evidence type="ECO:0000313" key="1">
    <source>
        <dbReference type="EMBL" id="MBU9858163.1"/>
    </source>
</evidence>
<dbReference type="InterPro" id="IPR008727">
    <property type="entry name" value="PAAR_motif"/>
</dbReference>
<sequence>MKQPLIVTGDTTTHGGTLREGEYDFKVDGHCAVLTGHGFLCPLCAVRSVFLTGAPNILINGRQRIRQGDQATCGAKALHRGSGVNEFEG</sequence>
<organism evidence="1 2">
    <name type="scientific">Rahnella bonaserana</name>
    <dbReference type="NCBI Taxonomy" id="2816248"/>
    <lineage>
        <taxon>Bacteria</taxon>
        <taxon>Pseudomonadati</taxon>
        <taxon>Pseudomonadota</taxon>
        <taxon>Gammaproteobacteria</taxon>
        <taxon>Enterobacterales</taxon>
        <taxon>Yersiniaceae</taxon>
        <taxon>Rahnella</taxon>
    </lineage>
</organism>
<keyword evidence="2" id="KW-1185">Reference proteome</keyword>
<accession>A0ABS6M1F4</accession>
<name>A0ABS6M1F4_9GAMM</name>
<reference evidence="1 2" key="1">
    <citation type="submission" date="2021-03" db="EMBL/GenBank/DDBJ databases">
        <title>Five novel Rahnella species.</title>
        <authorList>
            <person name="Brady C."/>
            <person name="Asselin J."/>
            <person name="Beer S."/>
            <person name="Bruberg M.B."/>
            <person name="Crampton B."/>
            <person name="Venter S."/>
            <person name="Arnold D."/>
            <person name="Denman S."/>
        </authorList>
    </citation>
    <scope>NUCLEOTIDE SEQUENCE [LARGE SCALE GENOMIC DNA]</scope>
    <source>
        <strain evidence="1 2">H11b</strain>
    </source>
</reference>
<comment type="caution">
    <text evidence="1">The sequence shown here is derived from an EMBL/GenBank/DDBJ whole genome shotgun (WGS) entry which is preliminary data.</text>
</comment>
<dbReference type="Gene3D" id="2.60.200.60">
    <property type="match status" value="1"/>
</dbReference>
<dbReference type="Pfam" id="PF05488">
    <property type="entry name" value="PAAR_motif"/>
    <property type="match status" value="1"/>
</dbReference>
<gene>
    <name evidence="1" type="ORF">J1778_23070</name>
</gene>
<dbReference type="EMBL" id="JAFMOW010000068">
    <property type="protein sequence ID" value="MBU9858163.1"/>
    <property type="molecule type" value="Genomic_DNA"/>
</dbReference>
<dbReference type="RefSeq" id="WP_112289855.1">
    <property type="nucleotide sequence ID" value="NZ_JAFMOW010000068.1"/>
</dbReference>
<dbReference type="Proteomes" id="UP000734343">
    <property type="component" value="Unassembled WGS sequence"/>
</dbReference>